<dbReference type="EMBL" id="GGEC01079726">
    <property type="protein sequence ID" value="MBX60210.1"/>
    <property type="molecule type" value="Transcribed_RNA"/>
</dbReference>
<proteinExistence type="predicted"/>
<dbReference type="AlphaFoldDB" id="A0A2P2PZP5"/>
<protein>
    <submittedName>
        <fullName evidence="1">Uncharacterized protein</fullName>
    </submittedName>
</protein>
<accession>A0A2P2PZP5</accession>
<sequence>MKYICNNGGHVQGTKSHLFLLMHETSNPGNLRLSSSSFS</sequence>
<evidence type="ECO:0000313" key="1">
    <source>
        <dbReference type="EMBL" id="MBX60210.1"/>
    </source>
</evidence>
<name>A0A2P2PZP5_RHIMU</name>
<reference evidence="1" key="1">
    <citation type="submission" date="2018-02" db="EMBL/GenBank/DDBJ databases">
        <title>Rhizophora mucronata_Transcriptome.</title>
        <authorList>
            <person name="Meera S.P."/>
            <person name="Sreeshan A."/>
            <person name="Augustine A."/>
        </authorList>
    </citation>
    <scope>NUCLEOTIDE SEQUENCE</scope>
    <source>
        <tissue evidence="1">Leaf</tissue>
    </source>
</reference>
<organism evidence="1">
    <name type="scientific">Rhizophora mucronata</name>
    <name type="common">Asiatic mangrove</name>
    <dbReference type="NCBI Taxonomy" id="61149"/>
    <lineage>
        <taxon>Eukaryota</taxon>
        <taxon>Viridiplantae</taxon>
        <taxon>Streptophyta</taxon>
        <taxon>Embryophyta</taxon>
        <taxon>Tracheophyta</taxon>
        <taxon>Spermatophyta</taxon>
        <taxon>Magnoliopsida</taxon>
        <taxon>eudicotyledons</taxon>
        <taxon>Gunneridae</taxon>
        <taxon>Pentapetalae</taxon>
        <taxon>rosids</taxon>
        <taxon>fabids</taxon>
        <taxon>Malpighiales</taxon>
        <taxon>Rhizophoraceae</taxon>
        <taxon>Rhizophora</taxon>
    </lineage>
</organism>